<feature type="transmembrane region" description="Helical" evidence="6">
    <location>
        <begin position="700"/>
        <end position="723"/>
    </location>
</feature>
<feature type="transmembrane region" description="Helical" evidence="6">
    <location>
        <begin position="245"/>
        <end position="276"/>
    </location>
</feature>
<feature type="transmembrane region" description="Helical" evidence="6">
    <location>
        <begin position="427"/>
        <end position="448"/>
    </location>
</feature>
<dbReference type="OrthoDB" id="9766372at2"/>
<dbReference type="PANTHER" id="PTHR30287">
    <property type="entry name" value="MEMBRANE COMPONENT OF PREDICTED ABC SUPERFAMILY METABOLITE UPTAKE TRANSPORTER"/>
    <property type="match status" value="1"/>
</dbReference>
<feature type="transmembrane region" description="Helical" evidence="6">
    <location>
        <begin position="743"/>
        <end position="770"/>
    </location>
</feature>
<keyword evidence="4 6" id="KW-1133">Transmembrane helix</keyword>
<evidence type="ECO:0000256" key="4">
    <source>
        <dbReference type="ARBA" id="ARBA00022989"/>
    </source>
</evidence>
<dbReference type="InterPro" id="IPR038766">
    <property type="entry name" value="Membrane_comp_ABC_pdt"/>
</dbReference>
<comment type="subcellular location">
    <subcellularLocation>
        <location evidence="1">Cell membrane</location>
        <topology evidence="1">Multi-pass membrane protein</topology>
    </subcellularLocation>
</comment>
<dbReference type="EMBL" id="QRCT01000020">
    <property type="protein sequence ID" value="RDU23629.1"/>
    <property type="molecule type" value="Genomic_DNA"/>
</dbReference>
<dbReference type="RefSeq" id="WP_115481774.1">
    <property type="nucleotide sequence ID" value="NZ_QRCT01000020.1"/>
</dbReference>
<dbReference type="PANTHER" id="PTHR30287:SF2">
    <property type="entry name" value="BLL1001 PROTEIN"/>
    <property type="match status" value="1"/>
</dbReference>
<dbReference type="GO" id="GO:0005886">
    <property type="term" value="C:plasma membrane"/>
    <property type="evidence" value="ECO:0007669"/>
    <property type="project" value="UniProtKB-SubCell"/>
</dbReference>
<keyword evidence="9" id="KW-1185">Reference proteome</keyword>
<feature type="transmembrane region" description="Helical" evidence="6">
    <location>
        <begin position="347"/>
        <end position="370"/>
    </location>
</feature>
<dbReference type="InterPro" id="IPR003838">
    <property type="entry name" value="ABC3_permease_C"/>
</dbReference>
<dbReference type="Pfam" id="PF02687">
    <property type="entry name" value="FtsX"/>
    <property type="match status" value="2"/>
</dbReference>
<proteinExistence type="predicted"/>
<dbReference type="AlphaFoldDB" id="A0A371AVR9"/>
<evidence type="ECO:0000313" key="9">
    <source>
        <dbReference type="Proteomes" id="UP000255036"/>
    </source>
</evidence>
<gene>
    <name evidence="8" type="ORF">DWV06_08585</name>
</gene>
<keyword evidence="5 6" id="KW-0472">Membrane</keyword>
<evidence type="ECO:0000256" key="6">
    <source>
        <dbReference type="SAM" id="Phobius"/>
    </source>
</evidence>
<feature type="domain" description="ABC3 transporter permease C-terminal" evidence="7">
    <location>
        <begin position="655"/>
        <end position="778"/>
    </location>
</feature>
<feature type="transmembrane region" description="Helical" evidence="6">
    <location>
        <begin position="15"/>
        <end position="39"/>
    </location>
</feature>
<name>A0A371AVR9_9FIRM</name>
<reference evidence="8 9" key="1">
    <citation type="submission" date="2018-07" db="EMBL/GenBank/DDBJ databases">
        <title>Anaerosacharophilus polymeroproducens gen. nov. sp. nov., an anaerobic bacterium isolated from salt field.</title>
        <authorList>
            <person name="Kim W."/>
            <person name="Yang S.-H."/>
            <person name="Oh J."/>
            <person name="Lee J.-H."/>
            <person name="Kwon K.K."/>
        </authorList>
    </citation>
    <scope>NUCLEOTIDE SEQUENCE [LARGE SCALE GENOMIC DNA]</scope>
    <source>
        <strain evidence="8 9">MCWD5</strain>
    </source>
</reference>
<feature type="transmembrane region" description="Helical" evidence="6">
    <location>
        <begin position="652"/>
        <end position="672"/>
    </location>
</feature>
<organism evidence="8 9">
    <name type="scientific">Anaerosacchariphilus polymeriproducens</name>
    <dbReference type="NCBI Taxonomy" id="1812858"/>
    <lineage>
        <taxon>Bacteria</taxon>
        <taxon>Bacillati</taxon>
        <taxon>Bacillota</taxon>
        <taxon>Clostridia</taxon>
        <taxon>Lachnospirales</taxon>
        <taxon>Lachnospiraceae</taxon>
        <taxon>Anaerosacchariphilus</taxon>
    </lineage>
</organism>
<evidence type="ECO:0000256" key="5">
    <source>
        <dbReference type="ARBA" id="ARBA00023136"/>
    </source>
</evidence>
<sequence length="784" mass="89120">MNWQIIKKDLKRNKLINLALFLFMVFSAMLAALSVIVAVQTFTSISELYKKAKPSHFMQMHKGEINREAINKFMSEHGDITYWQTCTMIDMYGECITVKGDQNTYNLSDCRLDIGLVMQNKERDILLNSKHNKAVIRQGEIGVPVLLKEMYKMELGDRIILNCNGITKEFVIKEFILDSMMNSTMCSSTRILLSEKDFNMLQGKVGEVEYLIEAYLTNSKEANAFQTDYENAGLPQNGQAVTYSMIFLLSALTDIITVFVLFFVSILLILISFICVRFTILAAMEEDMNEIGVMKAIGLRFFDIRDLYLIKYRTLAIAGVIAGNIFALLISSIFTRHISITFGDKKISIHAIVLSLIISCIVFYITNFYCKIVLKKIKKLSVVETLVRGNRLNKNAAGFKKIIYKSKKLPVNWLLGICEVFFQFRNWLIVFFSSIIVVLMILIPVNLMNTLKSPKFISYMGSSLEDIMIETGNGKNIEDNYETIKQLLKRDEDILNYQEYRRVCAKTVDAQKKLMNLHIDSGENAGNELQFLSGKSPERENELAISYLNANEMGKETNDIIVLYLNGKEKEFVISGIYQDVTSGGYTAKSKYHFSGLNSEKYSFSVNFNEKTDVKKKADEWNEILGYGIKVEPMEEFINQTLGGVVNQLRTIIFVIIIISSCLTMFVTILFIKLRLAKDLSEIAVLRAIGFSKRDIKMQYMIKIGCISMIGILTGIVLTQVLGEKISNVALSSAGLGIKKVELIINPVTEFIICPLFLIMLILLITWIVVRTIKKYNIITLINE</sequence>
<dbReference type="Proteomes" id="UP000255036">
    <property type="component" value="Unassembled WGS sequence"/>
</dbReference>
<accession>A0A371AVR9</accession>
<comment type="caution">
    <text evidence="8">The sequence shown here is derived from an EMBL/GenBank/DDBJ whole genome shotgun (WGS) entry which is preliminary data.</text>
</comment>
<keyword evidence="3 6" id="KW-0812">Transmembrane</keyword>
<evidence type="ECO:0000256" key="1">
    <source>
        <dbReference type="ARBA" id="ARBA00004651"/>
    </source>
</evidence>
<evidence type="ECO:0000256" key="3">
    <source>
        <dbReference type="ARBA" id="ARBA00022692"/>
    </source>
</evidence>
<keyword evidence="2" id="KW-1003">Cell membrane</keyword>
<protein>
    <submittedName>
        <fullName evidence="8">ABC transporter permease</fullName>
    </submittedName>
</protein>
<feature type="domain" description="ABC3 transporter permease C-terminal" evidence="7">
    <location>
        <begin position="262"/>
        <end position="365"/>
    </location>
</feature>
<evidence type="ECO:0000259" key="7">
    <source>
        <dbReference type="Pfam" id="PF02687"/>
    </source>
</evidence>
<feature type="transmembrane region" description="Helical" evidence="6">
    <location>
        <begin position="315"/>
        <end position="335"/>
    </location>
</feature>
<evidence type="ECO:0000256" key="2">
    <source>
        <dbReference type="ARBA" id="ARBA00022475"/>
    </source>
</evidence>
<evidence type="ECO:0000313" key="8">
    <source>
        <dbReference type="EMBL" id="RDU23629.1"/>
    </source>
</evidence>